<feature type="site" description="Important for catalytic activity" evidence="5">
    <location>
        <position position="235"/>
    </location>
</feature>
<evidence type="ECO:0000256" key="5">
    <source>
        <dbReference type="HAMAP-Rule" id="MF_01962"/>
    </source>
</evidence>
<comment type="catalytic activity">
    <reaction evidence="5">
        <text>adenine + H2O + H(+) = hypoxanthine + NH4(+)</text>
        <dbReference type="Rhea" id="RHEA:23688"/>
        <dbReference type="ChEBI" id="CHEBI:15377"/>
        <dbReference type="ChEBI" id="CHEBI:15378"/>
        <dbReference type="ChEBI" id="CHEBI:16708"/>
        <dbReference type="ChEBI" id="CHEBI:17368"/>
        <dbReference type="ChEBI" id="CHEBI:28938"/>
        <dbReference type="EC" id="3.5.4.2"/>
    </reaction>
</comment>
<comment type="function">
    <text evidence="5">Catalyzes the hydrolytic deamination of adenine to hypoxanthine. Plays an important role in the purine salvage pathway and in nitrogen catabolism.</text>
</comment>
<feature type="binding site" evidence="5">
    <location>
        <position position="292"/>
    </location>
    <ligand>
        <name>Zn(2+)</name>
        <dbReference type="ChEBI" id="CHEBI:29105"/>
        <note>catalytic</note>
    </ligand>
</feature>
<dbReference type="PANTHER" id="PTHR43114">
    <property type="entry name" value="ADENINE DEAMINASE"/>
    <property type="match status" value="1"/>
</dbReference>
<dbReference type="AlphaFoldDB" id="A0A4Q7VZV3"/>
<organism evidence="7 8">
    <name type="scientific">Rivibacter subsaxonicus</name>
    <dbReference type="NCBI Taxonomy" id="457575"/>
    <lineage>
        <taxon>Bacteria</taxon>
        <taxon>Pseudomonadati</taxon>
        <taxon>Pseudomonadota</taxon>
        <taxon>Betaproteobacteria</taxon>
        <taxon>Burkholderiales</taxon>
        <taxon>Rivibacter</taxon>
    </lineage>
</organism>
<dbReference type="CDD" id="cd01320">
    <property type="entry name" value="ADA"/>
    <property type="match status" value="1"/>
</dbReference>
<keyword evidence="2 5" id="KW-0378">Hydrolase</keyword>
<dbReference type="GO" id="GO:0006146">
    <property type="term" value="P:adenine catabolic process"/>
    <property type="evidence" value="ECO:0007669"/>
    <property type="project" value="UniProtKB-UniRule"/>
</dbReference>
<dbReference type="RefSeq" id="WP_130430212.1">
    <property type="nucleotide sequence ID" value="NZ_SHKP01000004.1"/>
</dbReference>
<feature type="active site" description="Proton donor" evidence="5">
    <location>
        <position position="214"/>
    </location>
</feature>
<dbReference type="InterPro" id="IPR032466">
    <property type="entry name" value="Metal_Hydrolase"/>
</dbReference>
<dbReference type="Pfam" id="PF00962">
    <property type="entry name" value="A_deaminase"/>
    <property type="match status" value="1"/>
</dbReference>
<dbReference type="InterPro" id="IPR006330">
    <property type="entry name" value="Ado/ade_deaminase"/>
</dbReference>
<feature type="binding site" evidence="5">
    <location>
        <position position="211"/>
    </location>
    <ligand>
        <name>Zn(2+)</name>
        <dbReference type="ChEBI" id="CHEBI:29105"/>
        <note>catalytic</note>
    </ligand>
</feature>
<dbReference type="InterPro" id="IPR001365">
    <property type="entry name" value="A_deaminase_dom"/>
</dbReference>
<dbReference type="Proteomes" id="UP000293671">
    <property type="component" value="Unassembled WGS sequence"/>
</dbReference>
<dbReference type="FunFam" id="3.20.20.140:FF:000039">
    <property type="entry name" value="Adenine deaminase"/>
    <property type="match status" value="1"/>
</dbReference>
<dbReference type="GO" id="GO:0008270">
    <property type="term" value="F:zinc ion binding"/>
    <property type="evidence" value="ECO:0007669"/>
    <property type="project" value="UniProtKB-UniRule"/>
</dbReference>
<feature type="domain" description="Adenosine deaminase" evidence="6">
    <location>
        <begin position="26"/>
        <end position="345"/>
    </location>
</feature>
<evidence type="ECO:0000256" key="4">
    <source>
        <dbReference type="ARBA" id="ARBA00023080"/>
    </source>
</evidence>
<sequence>MNTTVLPFDPARIAPAALPGLLASMPKTELHIHIEGSLEPELIFEIAQRNRVALPYSDFEALRKAYAFTDLQSFLDIYYSGASVLLQEEDFEDMALAYFERAAAEGVVHAEVFFDPQTHTDRGVPFATVINGLTRAADIALTEFGLSASYILCFLRHLSEEAAFATLEQALPYRSRFIGVGLDSSERGHPPSKFERVFARCRELGLHVVAHAGEEGPPAYIEAALDLLKAERIDHGVRCLEDPALVARLARDKVPLTVCPLSNLKLCVVDDIAAHPLRKLLDAGLVVTINSDDPAYFGGYLAANYQQSFAALGLDAGHAWQLARNSIDASFAPEPRKREWREALDHHFIAAAGA</sequence>
<gene>
    <name evidence="7" type="ORF">EV670_0478</name>
</gene>
<dbReference type="PANTHER" id="PTHR43114:SF6">
    <property type="entry name" value="ADENINE DEAMINASE"/>
    <property type="match status" value="1"/>
</dbReference>
<dbReference type="GO" id="GO:0005829">
    <property type="term" value="C:cytosol"/>
    <property type="evidence" value="ECO:0007669"/>
    <property type="project" value="TreeGrafter"/>
</dbReference>
<protein>
    <recommendedName>
        <fullName evidence="5">Adenine deaminase</fullName>
        <shortName evidence="5">ADE</shortName>
        <ecNumber evidence="5">3.5.4.2</ecNumber>
    </recommendedName>
    <alternativeName>
        <fullName evidence="5">Adenine aminohydrolase</fullName>
        <shortName evidence="5">AAH</shortName>
    </alternativeName>
</protein>
<reference evidence="7 8" key="1">
    <citation type="submission" date="2019-02" db="EMBL/GenBank/DDBJ databases">
        <title>Genomic Encyclopedia of Type Strains, Phase IV (KMG-IV): sequencing the most valuable type-strain genomes for metagenomic binning, comparative biology and taxonomic classification.</title>
        <authorList>
            <person name="Goeker M."/>
        </authorList>
    </citation>
    <scope>NUCLEOTIDE SEQUENCE [LARGE SCALE GENOMIC DNA]</scope>
    <source>
        <strain evidence="7 8">DSM 19570</strain>
    </source>
</reference>
<accession>A0A4Q7VZV3</accession>
<feature type="binding site" evidence="5">
    <location>
        <position position="31"/>
    </location>
    <ligand>
        <name>Zn(2+)</name>
        <dbReference type="ChEBI" id="CHEBI:29105"/>
        <note>catalytic</note>
    </ligand>
</feature>
<evidence type="ECO:0000256" key="2">
    <source>
        <dbReference type="ARBA" id="ARBA00022801"/>
    </source>
</evidence>
<dbReference type="EC" id="3.5.4.2" evidence="5"/>
<dbReference type="OrthoDB" id="105475at2"/>
<keyword evidence="4 5" id="KW-0546">Nucleotide metabolism</keyword>
<comment type="similarity">
    <text evidence="5">Belongs to the metallo-dependent hydrolases superfamily. Adenosine and AMP deaminases family. Adenine deaminase type 2 subfamily.</text>
</comment>
<evidence type="ECO:0000259" key="6">
    <source>
        <dbReference type="Pfam" id="PF00962"/>
    </source>
</evidence>
<dbReference type="GO" id="GO:0000034">
    <property type="term" value="F:adenine deaminase activity"/>
    <property type="evidence" value="ECO:0007669"/>
    <property type="project" value="UniProtKB-UniRule"/>
</dbReference>
<evidence type="ECO:0000313" key="8">
    <source>
        <dbReference type="Proteomes" id="UP000293671"/>
    </source>
</evidence>
<name>A0A4Q7VZV3_9BURK</name>
<feature type="binding site" evidence="5">
    <location>
        <position position="293"/>
    </location>
    <ligand>
        <name>substrate</name>
    </ligand>
</feature>
<dbReference type="SUPFAM" id="SSF51556">
    <property type="entry name" value="Metallo-dependent hydrolases"/>
    <property type="match status" value="1"/>
</dbReference>
<comment type="cofactor">
    <cofactor evidence="5">
        <name>Zn(2+)</name>
        <dbReference type="ChEBI" id="CHEBI:29105"/>
    </cofactor>
    <text evidence="5">Binds 1 zinc ion per subunit.</text>
</comment>
<dbReference type="Gene3D" id="3.20.20.140">
    <property type="entry name" value="Metal-dependent hydrolases"/>
    <property type="match status" value="1"/>
</dbReference>
<evidence type="ECO:0000256" key="1">
    <source>
        <dbReference type="ARBA" id="ARBA00022723"/>
    </source>
</evidence>
<proteinExistence type="inferred from homology"/>
<dbReference type="NCBIfam" id="TIGR01430">
    <property type="entry name" value="aden_deam"/>
    <property type="match status" value="1"/>
</dbReference>
<keyword evidence="3 5" id="KW-0862">Zinc</keyword>
<dbReference type="InterPro" id="IPR028892">
    <property type="entry name" value="ADE"/>
</dbReference>
<keyword evidence="8" id="KW-1185">Reference proteome</keyword>
<keyword evidence="1 5" id="KW-0479">Metal-binding</keyword>
<dbReference type="EMBL" id="SHKP01000004">
    <property type="protein sequence ID" value="RZU02454.1"/>
    <property type="molecule type" value="Genomic_DNA"/>
</dbReference>
<dbReference type="GO" id="GO:0043103">
    <property type="term" value="P:hypoxanthine salvage"/>
    <property type="evidence" value="ECO:0007669"/>
    <property type="project" value="UniProtKB-UniRule"/>
</dbReference>
<comment type="caution">
    <text evidence="7">The sequence shown here is derived from an EMBL/GenBank/DDBJ whole genome shotgun (WGS) entry which is preliminary data.</text>
</comment>
<dbReference type="GO" id="GO:0009117">
    <property type="term" value="P:nucleotide metabolic process"/>
    <property type="evidence" value="ECO:0007669"/>
    <property type="project" value="UniProtKB-KW"/>
</dbReference>
<evidence type="ECO:0000313" key="7">
    <source>
        <dbReference type="EMBL" id="RZU02454.1"/>
    </source>
</evidence>
<dbReference type="HAMAP" id="MF_01962">
    <property type="entry name" value="Adenine_deaminase"/>
    <property type="match status" value="1"/>
</dbReference>
<feature type="binding site" evidence="5">
    <location>
        <position position="33"/>
    </location>
    <ligand>
        <name>Zn(2+)</name>
        <dbReference type="ChEBI" id="CHEBI:29105"/>
        <note>catalytic</note>
    </ligand>
</feature>
<dbReference type="NCBIfam" id="NF006850">
    <property type="entry name" value="PRK09358.1-6"/>
    <property type="match status" value="1"/>
</dbReference>
<evidence type="ECO:0000256" key="3">
    <source>
        <dbReference type="ARBA" id="ARBA00022833"/>
    </source>
</evidence>